<keyword evidence="3" id="KW-1185">Reference proteome</keyword>
<sequence>MWNRIKSGWSLACGQPFAVFVLFAYHLIWGVMLYKLVQSVLVPLLHRYPSELSREAVQLFWIEGQFRLMKTDVLDPLLWWALALLLLRLLLHPLLNAGVYYSLHHTGMNAGYRFVEGIRKLSLPFLGYYILQLALMAAPLSWLAPYLWEHVSKQASYPELGKALLPALAVYVLYVFLIQLFFMHLQIGRTDERSLLSTVLFVLRHLPAIVAAAVIVAALTAAVTAAVMTASFIWAGFLALAGIQAYRLAQMFFKLWSIGTQYALWTEKA</sequence>
<feature type="transmembrane region" description="Helical" evidence="1">
    <location>
        <begin position="77"/>
        <end position="103"/>
    </location>
</feature>
<evidence type="ECO:0000313" key="2">
    <source>
        <dbReference type="EMBL" id="MEK8130790.1"/>
    </source>
</evidence>
<feature type="transmembrane region" description="Helical" evidence="1">
    <location>
        <begin position="12"/>
        <end position="34"/>
    </location>
</feature>
<feature type="transmembrane region" description="Helical" evidence="1">
    <location>
        <begin position="123"/>
        <end position="143"/>
    </location>
</feature>
<proteinExistence type="predicted"/>
<dbReference type="EMBL" id="JBBPCC010000016">
    <property type="protein sequence ID" value="MEK8130790.1"/>
    <property type="molecule type" value="Genomic_DNA"/>
</dbReference>
<keyword evidence="1" id="KW-1133">Transmembrane helix</keyword>
<keyword evidence="1" id="KW-0472">Membrane</keyword>
<reference evidence="2 3" key="1">
    <citation type="submission" date="2024-04" db="EMBL/GenBank/DDBJ databases">
        <title>draft genome sequnece of Paenibacillus filicis.</title>
        <authorList>
            <person name="Kim D.-U."/>
        </authorList>
    </citation>
    <scope>NUCLEOTIDE SEQUENCE [LARGE SCALE GENOMIC DNA]</scope>
    <source>
        <strain evidence="2 3">KACC14197</strain>
    </source>
</reference>
<organism evidence="2 3">
    <name type="scientific">Paenibacillus filicis</name>
    <dbReference type="NCBI Taxonomy" id="669464"/>
    <lineage>
        <taxon>Bacteria</taxon>
        <taxon>Bacillati</taxon>
        <taxon>Bacillota</taxon>
        <taxon>Bacilli</taxon>
        <taxon>Bacillales</taxon>
        <taxon>Paenibacillaceae</taxon>
        <taxon>Paenibacillus</taxon>
    </lineage>
</organism>
<gene>
    <name evidence="2" type="ORF">WMW72_23055</name>
</gene>
<dbReference type="RefSeq" id="WP_341417924.1">
    <property type="nucleotide sequence ID" value="NZ_JBBPCC010000016.1"/>
</dbReference>
<name>A0ABU9DPK0_9BACL</name>
<keyword evidence="1" id="KW-0812">Transmembrane</keyword>
<feature type="transmembrane region" description="Helical" evidence="1">
    <location>
        <begin position="163"/>
        <end position="183"/>
    </location>
</feature>
<comment type="caution">
    <text evidence="2">The sequence shown here is derived from an EMBL/GenBank/DDBJ whole genome shotgun (WGS) entry which is preliminary data.</text>
</comment>
<accession>A0ABU9DPK0</accession>
<feature type="transmembrane region" description="Helical" evidence="1">
    <location>
        <begin position="195"/>
        <end position="219"/>
    </location>
</feature>
<feature type="transmembrane region" description="Helical" evidence="1">
    <location>
        <begin position="225"/>
        <end position="246"/>
    </location>
</feature>
<protein>
    <submittedName>
        <fullName evidence="2">Uncharacterized protein</fullName>
    </submittedName>
</protein>
<evidence type="ECO:0000313" key="3">
    <source>
        <dbReference type="Proteomes" id="UP001469365"/>
    </source>
</evidence>
<dbReference type="Proteomes" id="UP001469365">
    <property type="component" value="Unassembled WGS sequence"/>
</dbReference>
<evidence type="ECO:0000256" key="1">
    <source>
        <dbReference type="SAM" id="Phobius"/>
    </source>
</evidence>